<protein>
    <submittedName>
        <fullName evidence="2">Uncharacterized protein</fullName>
    </submittedName>
</protein>
<evidence type="ECO:0000256" key="1">
    <source>
        <dbReference type="SAM" id="MobiDB-lite"/>
    </source>
</evidence>
<evidence type="ECO:0000313" key="3">
    <source>
        <dbReference type="Proteomes" id="UP001270362"/>
    </source>
</evidence>
<organism evidence="2 3">
    <name type="scientific">Podospora appendiculata</name>
    <dbReference type="NCBI Taxonomy" id="314037"/>
    <lineage>
        <taxon>Eukaryota</taxon>
        <taxon>Fungi</taxon>
        <taxon>Dikarya</taxon>
        <taxon>Ascomycota</taxon>
        <taxon>Pezizomycotina</taxon>
        <taxon>Sordariomycetes</taxon>
        <taxon>Sordariomycetidae</taxon>
        <taxon>Sordariales</taxon>
        <taxon>Podosporaceae</taxon>
        <taxon>Podospora</taxon>
    </lineage>
</organism>
<sequence>MATHFVGAGYNPIHGRDTGPPPPRNGPRPNCAHYPGAGFPVTGFPAPAPAPAPAPTTYPYIAGYPAPANYGGYSYMIQHPPAIGTTFATTQVNQRPYQYTSGLHGSNRLPQAYPRVDPTMPAVNMNNSTGGVGCEPGYNYFFPPEHTKIHVLKCGARPPWEHRPNAVFEFHACHVPVNTTVAELMAGFGATNPEKKRNVITEVVQGGGGRWYRGIILMGNDKDAMKRTCKEMGWDASRTGLPGQKPVVYLYITK</sequence>
<feature type="region of interest" description="Disordered" evidence="1">
    <location>
        <begin position="1"/>
        <end position="32"/>
    </location>
</feature>
<dbReference type="Proteomes" id="UP001270362">
    <property type="component" value="Unassembled WGS sequence"/>
</dbReference>
<evidence type="ECO:0000313" key="2">
    <source>
        <dbReference type="EMBL" id="KAK3690221.1"/>
    </source>
</evidence>
<dbReference type="EMBL" id="JAULSO010000002">
    <property type="protein sequence ID" value="KAK3690221.1"/>
    <property type="molecule type" value="Genomic_DNA"/>
</dbReference>
<accession>A0AAE0XD19</accession>
<reference evidence="2" key="2">
    <citation type="submission" date="2023-06" db="EMBL/GenBank/DDBJ databases">
        <authorList>
            <consortium name="Lawrence Berkeley National Laboratory"/>
            <person name="Haridas S."/>
            <person name="Hensen N."/>
            <person name="Bonometti L."/>
            <person name="Westerberg I."/>
            <person name="Brannstrom I.O."/>
            <person name="Guillou S."/>
            <person name="Cros-Aarteil S."/>
            <person name="Calhoun S."/>
            <person name="Kuo A."/>
            <person name="Mondo S."/>
            <person name="Pangilinan J."/>
            <person name="Riley R."/>
            <person name="Labutti K."/>
            <person name="Andreopoulos B."/>
            <person name="Lipzen A."/>
            <person name="Chen C."/>
            <person name="Yanf M."/>
            <person name="Daum C."/>
            <person name="Ng V."/>
            <person name="Clum A."/>
            <person name="Steindorff A."/>
            <person name="Ohm R."/>
            <person name="Martin F."/>
            <person name="Silar P."/>
            <person name="Natvig D."/>
            <person name="Lalanne C."/>
            <person name="Gautier V."/>
            <person name="Ament-Velasquez S.L."/>
            <person name="Kruys A."/>
            <person name="Hutchinson M.I."/>
            <person name="Powell A.J."/>
            <person name="Barry K."/>
            <person name="Miller A.N."/>
            <person name="Grigoriev I.V."/>
            <person name="Debuchy R."/>
            <person name="Gladieux P."/>
            <person name="Thoren M.H."/>
            <person name="Johannesson H."/>
        </authorList>
    </citation>
    <scope>NUCLEOTIDE SEQUENCE</scope>
    <source>
        <strain evidence="2">CBS 314.62</strain>
    </source>
</reference>
<proteinExistence type="predicted"/>
<comment type="caution">
    <text evidence="2">The sequence shown here is derived from an EMBL/GenBank/DDBJ whole genome shotgun (WGS) entry which is preliminary data.</text>
</comment>
<name>A0AAE0XD19_9PEZI</name>
<reference evidence="2" key="1">
    <citation type="journal article" date="2023" name="Mol. Phylogenet. Evol.">
        <title>Genome-scale phylogeny and comparative genomics of the fungal order Sordariales.</title>
        <authorList>
            <person name="Hensen N."/>
            <person name="Bonometti L."/>
            <person name="Westerberg I."/>
            <person name="Brannstrom I.O."/>
            <person name="Guillou S."/>
            <person name="Cros-Aarteil S."/>
            <person name="Calhoun S."/>
            <person name="Haridas S."/>
            <person name="Kuo A."/>
            <person name="Mondo S."/>
            <person name="Pangilinan J."/>
            <person name="Riley R."/>
            <person name="LaButti K."/>
            <person name="Andreopoulos B."/>
            <person name="Lipzen A."/>
            <person name="Chen C."/>
            <person name="Yan M."/>
            <person name="Daum C."/>
            <person name="Ng V."/>
            <person name="Clum A."/>
            <person name="Steindorff A."/>
            <person name="Ohm R.A."/>
            <person name="Martin F."/>
            <person name="Silar P."/>
            <person name="Natvig D.O."/>
            <person name="Lalanne C."/>
            <person name="Gautier V."/>
            <person name="Ament-Velasquez S.L."/>
            <person name="Kruys A."/>
            <person name="Hutchinson M.I."/>
            <person name="Powell A.J."/>
            <person name="Barry K."/>
            <person name="Miller A.N."/>
            <person name="Grigoriev I.V."/>
            <person name="Debuchy R."/>
            <person name="Gladieux P."/>
            <person name="Hiltunen Thoren M."/>
            <person name="Johannesson H."/>
        </authorList>
    </citation>
    <scope>NUCLEOTIDE SEQUENCE</scope>
    <source>
        <strain evidence="2">CBS 314.62</strain>
    </source>
</reference>
<gene>
    <name evidence="2" type="ORF">B0T22DRAFT_190410</name>
</gene>
<keyword evidence="3" id="KW-1185">Reference proteome</keyword>
<dbReference type="AlphaFoldDB" id="A0AAE0XD19"/>